<keyword evidence="1" id="KW-0472">Membrane</keyword>
<reference evidence="2" key="2">
    <citation type="journal article" date="2021" name="PeerJ">
        <title>Extensive microbial diversity within the chicken gut microbiome revealed by metagenomics and culture.</title>
        <authorList>
            <person name="Gilroy R."/>
            <person name="Ravi A."/>
            <person name="Getino M."/>
            <person name="Pursley I."/>
            <person name="Horton D.L."/>
            <person name="Alikhan N.F."/>
            <person name="Baker D."/>
            <person name="Gharbi K."/>
            <person name="Hall N."/>
            <person name="Watson M."/>
            <person name="Adriaenssens E.M."/>
            <person name="Foster-Nyarko E."/>
            <person name="Jarju S."/>
            <person name="Secka A."/>
            <person name="Antonio M."/>
            <person name="Oren A."/>
            <person name="Chaudhuri R.R."/>
            <person name="La Ragione R."/>
            <person name="Hildebrand F."/>
            <person name="Pallen M.J."/>
        </authorList>
    </citation>
    <scope>NUCLEOTIDE SEQUENCE</scope>
    <source>
        <strain evidence="2">1748</strain>
    </source>
</reference>
<evidence type="ECO:0008006" key="4">
    <source>
        <dbReference type="Google" id="ProtNLM"/>
    </source>
</evidence>
<dbReference type="InterPro" id="IPR023353">
    <property type="entry name" value="LemA-like_dom_sf"/>
</dbReference>
<evidence type="ECO:0000256" key="1">
    <source>
        <dbReference type="SAM" id="Phobius"/>
    </source>
</evidence>
<reference evidence="2" key="1">
    <citation type="submission" date="2020-10" db="EMBL/GenBank/DDBJ databases">
        <authorList>
            <person name="Gilroy R."/>
        </authorList>
    </citation>
    <scope>NUCLEOTIDE SEQUENCE</scope>
    <source>
        <strain evidence="2">1748</strain>
    </source>
</reference>
<gene>
    <name evidence="2" type="ORF">IAC78_00990</name>
</gene>
<dbReference type="Gene3D" id="1.20.1440.20">
    <property type="entry name" value="LemA-like domain"/>
    <property type="match status" value="1"/>
</dbReference>
<protein>
    <recommendedName>
        <fullName evidence="4">LemA family protein</fullName>
    </recommendedName>
</protein>
<evidence type="ECO:0000313" key="3">
    <source>
        <dbReference type="Proteomes" id="UP000823629"/>
    </source>
</evidence>
<dbReference type="AlphaFoldDB" id="A0A9D9D9Q4"/>
<feature type="transmembrane region" description="Helical" evidence="1">
    <location>
        <begin position="6"/>
        <end position="28"/>
    </location>
</feature>
<evidence type="ECO:0000313" key="2">
    <source>
        <dbReference type="EMBL" id="MBO8414046.1"/>
    </source>
</evidence>
<dbReference type="SUPFAM" id="SSF140478">
    <property type="entry name" value="LemA-like"/>
    <property type="match status" value="1"/>
</dbReference>
<name>A0A9D9D9Q4_9BACL</name>
<sequence length="188" mass="22323">MSTLELFLVIVIPSAFILLVLILFLVCLTRYSHIKDRLEYCFNSRKTLAESFLTTFNYISSVLQNVKLDSEQREELKSIYSHFKSMDLEKDSLYEIAQIDSVYERVLNALKQDNKDNETLDFVFEMRRLTSFSVYLYNNNVKAYNSAKKGFINSRLAKFFRFEEVEMFSKEPYKGQTTIDFQLNRRKK</sequence>
<dbReference type="EMBL" id="JADING010000026">
    <property type="protein sequence ID" value="MBO8414046.1"/>
    <property type="molecule type" value="Genomic_DNA"/>
</dbReference>
<organism evidence="2 3">
    <name type="scientific">Candidatus Scatoplasma merdavium</name>
    <dbReference type="NCBI Taxonomy" id="2840932"/>
    <lineage>
        <taxon>Bacteria</taxon>
        <taxon>Bacillati</taxon>
        <taxon>Bacillota</taxon>
        <taxon>Bacilli</taxon>
        <taxon>Bacillales</taxon>
        <taxon>Candidatus Scatoplasma</taxon>
    </lineage>
</organism>
<comment type="caution">
    <text evidence="2">The sequence shown here is derived from an EMBL/GenBank/DDBJ whole genome shotgun (WGS) entry which is preliminary data.</text>
</comment>
<keyword evidence="1" id="KW-0812">Transmembrane</keyword>
<accession>A0A9D9D9Q4</accession>
<dbReference type="Proteomes" id="UP000823629">
    <property type="component" value="Unassembled WGS sequence"/>
</dbReference>
<keyword evidence="1" id="KW-1133">Transmembrane helix</keyword>
<proteinExistence type="predicted"/>